<sequence length="46" mass="5676">MHLWVVLIQKLMVRPHMPHHKDQLNRYFRLQPALRLHGPEGRVRRN</sequence>
<dbReference type="EMBL" id="AONI01000009">
    <property type="protein sequence ID" value="EPX79986.1"/>
    <property type="molecule type" value="Genomic_DNA"/>
</dbReference>
<keyword evidence="2" id="KW-1185">Reference proteome</keyword>
<reference evidence="2" key="1">
    <citation type="journal article" date="2013" name="Stand. Genomic Sci.">
        <title>Genome sequence of the Litoreibacter arenae type strain (DSM 19593(T)), a member of the Roseobacter clade isolated from sea sand.</title>
        <authorList>
            <person name="Riedel T."/>
            <person name="Fiebig A."/>
            <person name="Petersen J."/>
            <person name="Gronow S."/>
            <person name="Kyrpides N.C."/>
            <person name="Goker M."/>
            <person name="Klenk H.P."/>
        </authorList>
    </citation>
    <scope>NUCLEOTIDE SEQUENCE [LARGE SCALE GENOMIC DNA]</scope>
    <source>
        <strain evidence="2">DSM 19593</strain>
    </source>
</reference>
<proteinExistence type="predicted"/>
<evidence type="ECO:0000313" key="2">
    <source>
        <dbReference type="Proteomes" id="UP000015351"/>
    </source>
</evidence>
<organism evidence="1 2">
    <name type="scientific">Litoreibacter arenae DSM 19593</name>
    <dbReference type="NCBI Taxonomy" id="1123360"/>
    <lineage>
        <taxon>Bacteria</taxon>
        <taxon>Pseudomonadati</taxon>
        <taxon>Pseudomonadota</taxon>
        <taxon>Alphaproteobacteria</taxon>
        <taxon>Rhodobacterales</taxon>
        <taxon>Roseobacteraceae</taxon>
        <taxon>Litoreibacter</taxon>
    </lineage>
</organism>
<dbReference type="Proteomes" id="UP000015351">
    <property type="component" value="Unassembled WGS sequence"/>
</dbReference>
<dbReference type="AlphaFoldDB" id="S9QEY6"/>
<dbReference type="STRING" id="1123360.thalar_01322"/>
<comment type="caution">
    <text evidence="1">The sequence shown here is derived from an EMBL/GenBank/DDBJ whole genome shotgun (WGS) entry which is preliminary data.</text>
</comment>
<gene>
    <name evidence="1" type="ORF">thalar_01322</name>
</gene>
<name>S9QEY6_9RHOB</name>
<accession>S9QEY6</accession>
<evidence type="ECO:0000313" key="1">
    <source>
        <dbReference type="EMBL" id="EPX79986.1"/>
    </source>
</evidence>
<dbReference type="HOGENOM" id="CLU_3185485_0_0_5"/>
<protein>
    <submittedName>
        <fullName evidence="1">Uncharacterized protein</fullName>
    </submittedName>
</protein>